<feature type="region of interest" description="Disordered" evidence="6">
    <location>
        <begin position="260"/>
        <end position="315"/>
    </location>
</feature>
<gene>
    <name evidence="8" type="ORF">OLEA9_A004033</name>
</gene>
<accession>A0A8S0TKV0</accession>
<dbReference type="GO" id="GO:0051123">
    <property type="term" value="P:RNA polymerase II preinitiation complex assembly"/>
    <property type="evidence" value="ECO:0007669"/>
    <property type="project" value="TreeGrafter"/>
</dbReference>
<evidence type="ECO:0000256" key="4">
    <source>
        <dbReference type="ARBA" id="ARBA00023163"/>
    </source>
</evidence>
<keyword evidence="4" id="KW-0804">Transcription</keyword>
<proteinExistence type="inferred from homology"/>
<feature type="compositionally biased region" description="Polar residues" evidence="6">
    <location>
        <begin position="293"/>
        <end position="315"/>
    </location>
</feature>
<dbReference type="FunFam" id="1.10.20.10:FF:000011">
    <property type="entry name" value="Transcription initiation factor TFIID subunit 12"/>
    <property type="match status" value="1"/>
</dbReference>
<evidence type="ECO:0000259" key="7">
    <source>
        <dbReference type="Pfam" id="PF03847"/>
    </source>
</evidence>
<dbReference type="GO" id="GO:0046982">
    <property type="term" value="F:protein heterodimerization activity"/>
    <property type="evidence" value="ECO:0007669"/>
    <property type="project" value="InterPro"/>
</dbReference>
<dbReference type="Pfam" id="PF03847">
    <property type="entry name" value="TFIID_20kDa"/>
    <property type="match status" value="1"/>
</dbReference>
<dbReference type="InterPro" id="IPR003228">
    <property type="entry name" value="TFIID_TAF12_dom"/>
</dbReference>
<evidence type="ECO:0000256" key="3">
    <source>
        <dbReference type="ARBA" id="ARBA00023015"/>
    </source>
</evidence>
<dbReference type="EMBL" id="CACTIH010006002">
    <property type="protein sequence ID" value="CAA3003662.1"/>
    <property type="molecule type" value="Genomic_DNA"/>
</dbReference>
<evidence type="ECO:0000256" key="6">
    <source>
        <dbReference type="SAM" id="MobiDB-lite"/>
    </source>
</evidence>
<dbReference type="GO" id="GO:0017025">
    <property type="term" value="F:TBP-class protein binding"/>
    <property type="evidence" value="ECO:0007669"/>
    <property type="project" value="TreeGrafter"/>
</dbReference>
<dbReference type="OrthoDB" id="2193432at2759"/>
<dbReference type="GO" id="GO:0003677">
    <property type="term" value="F:DNA binding"/>
    <property type="evidence" value="ECO:0007669"/>
    <property type="project" value="TreeGrafter"/>
</dbReference>
<feature type="domain" description="Transcription initiation factor TFIID subunit 12" evidence="7">
    <location>
        <begin position="161"/>
        <end position="227"/>
    </location>
</feature>
<dbReference type="SUPFAM" id="SSF47113">
    <property type="entry name" value="Histone-fold"/>
    <property type="match status" value="1"/>
</dbReference>
<keyword evidence="5" id="KW-0539">Nucleus</keyword>
<name>A0A8S0TKV0_OLEEU</name>
<protein>
    <submittedName>
        <fullName evidence="8">Transcription initiation factor TFIID subunit 12b</fullName>
    </submittedName>
</protein>
<evidence type="ECO:0000256" key="2">
    <source>
        <dbReference type="ARBA" id="ARBA00007530"/>
    </source>
</evidence>
<dbReference type="CDD" id="cd07981">
    <property type="entry name" value="HFD_TAF12"/>
    <property type="match status" value="1"/>
</dbReference>
<comment type="caution">
    <text evidence="8">The sequence shown here is derived from an EMBL/GenBank/DDBJ whole genome shotgun (WGS) entry which is preliminary data.</text>
</comment>
<reference evidence="8 9" key="1">
    <citation type="submission" date="2019-12" db="EMBL/GenBank/DDBJ databases">
        <authorList>
            <person name="Alioto T."/>
            <person name="Alioto T."/>
            <person name="Gomez Garrido J."/>
        </authorList>
    </citation>
    <scope>NUCLEOTIDE SEQUENCE [LARGE SCALE GENOMIC DNA]</scope>
</reference>
<dbReference type="GO" id="GO:0000124">
    <property type="term" value="C:SAGA complex"/>
    <property type="evidence" value="ECO:0007669"/>
    <property type="project" value="InterPro"/>
</dbReference>
<feature type="region of interest" description="Disordered" evidence="6">
    <location>
        <begin position="98"/>
        <end position="155"/>
    </location>
</feature>
<dbReference type="PANTHER" id="PTHR12264">
    <property type="entry name" value="TRANSCRIPTION INITIATION FACTOR TFIID SUBUNIT 12"/>
    <property type="match status" value="1"/>
</dbReference>
<dbReference type="AlphaFoldDB" id="A0A8S0TKV0"/>
<evidence type="ECO:0000256" key="1">
    <source>
        <dbReference type="ARBA" id="ARBA00004123"/>
    </source>
</evidence>
<feature type="compositionally biased region" description="Polar residues" evidence="6">
    <location>
        <begin position="125"/>
        <end position="155"/>
    </location>
</feature>
<evidence type="ECO:0000313" key="8">
    <source>
        <dbReference type="EMBL" id="CAA3003662.1"/>
    </source>
</evidence>
<keyword evidence="3" id="KW-0805">Transcription regulation</keyword>
<comment type="similarity">
    <text evidence="2">Belongs to the TAF12 family.</text>
</comment>
<evidence type="ECO:0000313" key="9">
    <source>
        <dbReference type="Proteomes" id="UP000594638"/>
    </source>
</evidence>
<keyword evidence="9" id="KW-1185">Reference proteome</keyword>
<dbReference type="Gene3D" id="1.10.20.10">
    <property type="entry name" value="Histone, subunit A"/>
    <property type="match status" value="1"/>
</dbReference>
<dbReference type="InterPro" id="IPR037794">
    <property type="entry name" value="TAF12"/>
</dbReference>
<feature type="compositionally biased region" description="Low complexity" evidence="6">
    <location>
        <begin position="98"/>
        <end position="116"/>
    </location>
</feature>
<dbReference type="GO" id="GO:0005669">
    <property type="term" value="C:transcription factor TFIID complex"/>
    <property type="evidence" value="ECO:0007669"/>
    <property type="project" value="InterPro"/>
</dbReference>
<dbReference type="PANTHER" id="PTHR12264:SF26">
    <property type="entry name" value="TRANSCRIPTION INITIATION FACTOR TFIID SUBUNIT 12B"/>
    <property type="match status" value="1"/>
</dbReference>
<evidence type="ECO:0000256" key="5">
    <source>
        <dbReference type="ARBA" id="ARBA00023242"/>
    </source>
</evidence>
<organism evidence="8 9">
    <name type="scientific">Olea europaea subsp. europaea</name>
    <dbReference type="NCBI Taxonomy" id="158383"/>
    <lineage>
        <taxon>Eukaryota</taxon>
        <taxon>Viridiplantae</taxon>
        <taxon>Streptophyta</taxon>
        <taxon>Embryophyta</taxon>
        <taxon>Tracheophyta</taxon>
        <taxon>Spermatophyta</taxon>
        <taxon>Magnoliopsida</taxon>
        <taxon>eudicotyledons</taxon>
        <taxon>Gunneridae</taxon>
        <taxon>Pentapetalae</taxon>
        <taxon>asterids</taxon>
        <taxon>lamiids</taxon>
        <taxon>Lamiales</taxon>
        <taxon>Oleaceae</taxon>
        <taxon>Oleeae</taxon>
        <taxon>Olea</taxon>
    </lineage>
</organism>
<comment type="subcellular location">
    <subcellularLocation>
        <location evidence="1">Nucleus</location>
    </subcellularLocation>
</comment>
<dbReference type="Gramene" id="OE9A004033T1">
    <property type="protein sequence ID" value="OE9A004033C1"/>
    <property type="gene ID" value="OE9A004033"/>
</dbReference>
<dbReference type="InterPro" id="IPR009072">
    <property type="entry name" value="Histone-fold"/>
</dbReference>
<sequence length="315" mass="35405">MMGSLNLNFQPRANRMLVYAWQRINPWQLRLQFSQQIELTNSQQRQQQLMEQQLAAASQFHQNSMGFNPQQMSQMVKQQQKMGHSQMKLQSQLLLHDQPPQQQQPQPLSYQQHQSPKMVAPGGQKSVSFTGSQPDATASGNTTPGGSSSQGTEASNHLLGRRKIQDLVSQLDPRGKLDPKVEDLLLEMADDFIDLVASFACFLAKHWNSSTLEAKDVQLHLEKNWKLTIPGYSSEDDKHLAEHLPSEVHEKRLDVIHSSMEPVPSETSTNNARLMDRQGAGNPSGPSHMLRPSPSSEQMASQSNVPQIQQPTNRF</sequence>
<dbReference type="Proteomes" id="UP000594638">
    <property type="component" value="Unassembled WGS sequence"/>
</dbReference>